<dbReference type="Proteomes" id="UP001162501">
    <property type="component" value="Chromosome 21"/>
</dbReference>
<reference evidence="1" key="1">
    <citation type="submission" date="2023-05" db="EMBL/GenBank/DDBJ databases">
        <authorList>
            <consortium name="ELIXIR-Norway"/>
        </authorList>
    </citation>
    <scope>NUCLEOTIDE SEQUENCE</scope>
</reference>
<organism evidence="1 2">
    <name type="scientific">Rangifer tarandus platyrhynchus</name>
    <name type="common">Svalbard reindeer</name>
    <dbReference type="NCBI Taxonomy" id="3082113"/>
    <lineage>
        <taxon>Eukaryota</taxon>
        <taxon>Metazoa</taxon>
        <taxon>Chordata</taxon>
        <taxon>Craniata</taxon>
        <taxon>Vertebrata</taxon>
        <taxon>Euteleostomi</taxon>
        <taxon>Mammalia</taxon>
        <taxon>Eutheria</taxon>
        <taxon>Laurasiatheria</taxon>
        <taxon>Artiodactyla</taxon>
        <taxon>Ruminantia</taxon>
        <taxon>Pecora</taxon>
        <taxon>Cervidae</taxon>
        <taxon>Odocoileinae</taxon>
        <taxon>Rangifer</taxon>
    </lineage>
</organism>
<protein>
    <submittedName>
        <fullName evidence="1">Uncharacterized protein</fullName>
    </submittedName>
</protein>
<gene>
    <name evidence="1" type="ORF">MRATA1EN3_LOCUS12486</name>
</gene>
<accession>A0ACB0EKN1</accession>
<dbReference type="EMBL" id="OX596105">
    <property type="protein sequence ID" value="CAI9701273.1"/>
    <property type="molecule type" value="Genomic_DNA"/>
</dbReference>
<evidence type="ECO:0000313" key="1">
    <source>
        <dbReference type="EMBL" id="CAI9701273.1"/>
    </source>
</evidence>
<name>A0ACB0EKN1_RANTA</name>
<sequence>MSGPALPQPREMCTAQLERRVTEALESRESHGGQTEGGVETSSPRGQKAMAIVHLIMSPDEIDKPLQEIGVNLGNSQQFYNP</sequence>
<proteinExistence type="predicted"/>
<evidence type="ECO:0000313" key="2">
    <source>
        <dbReference type="Proteomes" id="UP001162501"/>
    </source>
</evidence>